<comment type="caution">
    <text evidence="9">The sequence shown here is derived from an EMBL/GenBank/DDBJ whole genome shotgun (WGS) entry which is preliminary data.</text>
</comment>
<evidence type="ECO:0000313" key="10">
    <source>
        <dbReference type="Proteomes" id="UP000275267"/>
    </source>
</evidence>
<dbReference type="AlphaFoldDB" id="A0A3L6QKH8"/>
<dbReference type="GO" id="GO:0016192">
    <property type="term" value="P:vesicle-mediated transport"/>
    <property type="evidence" value="ECO:0007669"/>
    <property type="project" value="UniProtKB-ARBA"/>
</dbReference>
<keyword evidence="6 7" id="KW-0472">Membrane</keyword>
<comment type="function">
    <text evidence="1">May be involved in both secretory and endocytic intracellular trafficking in the endosomal/prevacuolar compartments.</text>
</comment>
<dbReference type="PROSITE" id="PS50181">
    <property type="entry name" value="FBOX"/>
    <property type="match status" value="1"/>
</dbReference>
<evidence type="ECO:0000256" key="5">
    <source>
        <dbReference type="ARBA" id="ARBA00022989"/>
    </source>
</evidence>
<evidence type="ECO:0000256" key="4">
    <source>
        <dbReference type="ARBA" id="ARBA00022692"/>
    </source>
</evidence>
<dbReference type="GO" id="GO:0016020">
    <property type="term" value="C:membrane"/>
    <property type="evidence" value="ECO:0007669"/>
    <property type="project" value="UniProtKB-SubCell"/>
</dbReference>
<keyword evidence="5 7" id="KW-1133">Transmembrane helix</keyword>
<reference evidence="10" key="1">
    <citation type="journal article" date="2019" name="Nat. Commun.">
        <title>The genome of broomcorn millet.</title>
        <authorList>
            <person name="Zou C."/>
            <person name="Miki D."/>
            <person name="Li D."/>
            <person name="Tang Q."/>
            <person name="Xiao L."/>
            <person name="Rajput S."/>
            <person name="Deng P."/>
            <person name="Jia W."/>
            <person name="Huang R."/>
            <person name="Zhang M."/>
            <person name="Sun Y."/>
            <person name="Hu J."/>
            <person name="Fu X."/>
            <person name="Schnable P.S."/>
            <person name="Li F."/>
            <person name="Zhang H."/>
            <person name="Feng B."/>
            <person name="Zhu X."/>
            <person name="Liu R."/>
            <person name="Schnable J.C."/>
            <person name="Zhu J.-K."/>
            <person name="Zhang H."/>
        </authorList>
    </citation>
    <scope>NUCLEOTIDE SEQUENCE [LARGE SCALE GENOMIC DNA]</scope>
</reference>
<evidence type="ECO:0000256" key="3">
    <source>
        <dbReference type="ARBA" id="ARBA00006483"/>
    </source>
</evidence>
<dbReference type="PANTHER" id="PTHR34591:SF23">
    <property type="entry name" value="F-BOX DOMAIN-CONTAINING PROTEIN"/>
    <property type="match status" value="1"/>
</dbReference>
<evidence type="ECO:0000256" key="7">
    <source>
        <dbReference type="SAM" id="Phobius"/>
    </source>
</evidence>
<evidence type="ECO:0000256" key="2">
    <source>
        <dbReference type="ARBA" id="ARBA00004141"/>
    </source>
</evidence>
<evidence type="ECO:0000256" key="6">
    <source>
        <dbReference type="ARBA" id="ARBA00023136"/>
    </source>
</evidence>
<proteinExistence type="inferred from homology"/>
<evidence type="ECO:0000256" key="1">
    <source>
        <dbReference type="ARBA" id="ARBA00002501"/>
    </source>
</evidence>
<dbReference type="InterPro" id="IPR036047">
    <property type="entry name" value="F-box-like_dom_sf"/>
</dbReference>
<comment type="subcellular location">
    <subcellularLocation>
        <location evidence="2">Membrane</location>
        <topology evidence="2">Multi-pass membrane protein</topology>
    </subcellularLocation>
</comment>
<accession>A0A3L6QKH8</accession>
<sequence length="309" mass="34231">MSLKNRGRRPLRALPPGRTFSDREVLGGLIASSAFVVFLTSVGSLLFSALVLGAAVVCAHGAFRVPEDLFLDEPDQAAGSGNQQDEDDDGGSSAAVLLLPDDMLADVLRRLPPRSLAASRCVRKQWCSIIDARRMLRVDLLPLQLDGFFCNPNDLENRPSFFAPPSTVRRITTGGCLDGIFAGYLSIADHCNGLLLLWQQTVVSPQHYEVFLFPMIYTTSDGDDDDDETQHLSADYSADQYWPPSPYTTHVFSSRKWRWEERSFVRQGDPAGTIADMISHSDSSLDGQGVYFQGALYVRCRNDSVIRYL</sequence>
<gene>
    <name evidence="9" type="ORF">C2845_PM12G02030</name>
</gene>
<dbReference type="SMART" id="SM00256">
    <property type="entry name" value="FBOX"/>
    <property type="match status" value="1"/>
</dbReference>
<dbReference type="PANTHER" id="PTHR34591">
    <property type="entry name" value="OS03G0653100 PROTEIN-RELATED"/>
    <property type="match status" value="1"/>
</dbReference>
<evidence type="ECO:0000259" key="8">
    <source>
        <dbReference type="PROSITE" id="PS50181"/>
    </source>
</evidence>
<comment type="similarity">
    <text evidence="3">Belongs to the PRA1 family.</text>
</comment>
<dbReference type="Pfam" id="PF03208">
    <property type="entry name" value="PRA1"/>
    <property type="match status" value="1"/>
</dbReference>
<protein>
    <recommendedName>
        <fullName evidence="8">F-box domain-containing protein</fullName>
    </recommendedName>
</protein>
<keyword evidence="4 7" id="KW-0812">Transmembrane</keyword>
<dbReference type="InterPro" id="IPR004895">
    <property type="entry name" value="Prenylated_rab_accept_PRA1"/>
</dbReference>
<dbReference type="Pfam" id="PF00646">
    <property type="entry name" value="F-box"/>
    <property type="match status" value="1"/>
</dbReference>
<dbReference type="GO" id="GO:0005783">
    <property type="term" value="C:endoplasmic reticulum"/>
    <property type="evidence" value="ECO:0007669"/>
    <property type="project" value="UniProtKB-ARBA"/>
</dbReference>
<evidence type="ECO:0000313" key="9">
    <source>
        <dbReference type="EMBL" id="RLM80467.1"/>
    </source>
</evidence>
<dbReference type="SUPFAM" id="SSF81383">
    <property type="entry name" value="F-box domain"/>
    <property type="match status" value="1"/>
</dbReference>
<organism evidence="9 10">
    <name type="scientific">Panicum miliaceum</name>
    <name type="common">Proso millet</name>
    <name type="synonym">Broomcorn millet</name>
    <dbReference type="NCBI Taxonomy" id="4540"/>
    <lineage>
        <taxon>Eukaryota</taxon>
        <taxon>Viridiplantae</taxon>
        <taxon>Streptophyta</taxon>
        <taxon>Embryophyta</taxon>
        <taxon>Tracheophyta</taxon>
        <taxon>Spermatophyta</taxon>
        <taxon>Magnoliopsida</taxon>
        <taxon>Liliopsida</taxon>
        <taxon>Poales</taxon>
        <taxon>Poaceae</taxon>
        <taxon>PACMAD clade</taxon>
        <taxon>Panicoideae</taxon>
        <taxon>Panicodae</taxon>
        <taxon>Paniceae</taxon>
        <taxon>Panicinae</taxon>
        <taxon>Panicum</taxon>
        <taxon>Panicum sect. Panicum</taxon>
    </lineage>
</organism>
<dbReference type="STRING" id="4540.A0A3L6QKH8"/>
<feature type="transmembrane region" description="Helical" evidence="7">
    <location>
        <begin position="45"/>
        <end position="63"/>
    </location>
</feature>
<name>A0A3L6QKH8_PANMI</name>
<dbReference type="EMBL" id="PQIB02000012">
    <property type="protein sequence ID" value="RLM80467.1"/>
    <property type="molecule type" value="Genomic_DNA"/>
</dbReference>
<feature type="domain" description="F-box" evidence="8">
    <location>
        <begin position="93"/>
        <end position="140"/>
    </location>
</feature>
<dbReference type="Proteomes" id="UP000275267">
    <property type="component" value="Unassembled WGS sequence"/>
</dbReference>
<keyword evidence="10" id="KW-1185">Reference proteome</keyword>
<dbReference type="OrthoDB" id="687490at2759"/>
<dbReference type="InterPro" id="IPR001810">
    <property type="entry name" value="F-box_dom"/>
</dbReference>